<dbReference type="KEGG" id="pect:BN1012_Phect3201"/>
<feature type="DNA-binding region" description="H-T-H motif" evidence="4">
    <location>
        <begin position="35"/>
        <end position="54"/>
    </location>
</feature>
<keyword evidence="1" id="KW-0805">Transcription regulation</keyword>
<accession>X5MBB7</accession>
<dbReference type="InterPro" id="IPR050109">
    <property type="entry name" value="HTH-type_TetR-like_transc_reg"/>
</dbReference>
<dbReference type="Gene3D" id="1.10.357.10">
    <property type="entry name" value="Tetracycline Repressor, domain 2"/>
    <property type="match status" value="1"/>
</dbReference>
<sequence>MTDPERDTFHHGNLKAALLQAALDLLDSAGAEAITIRAVARKAGVSHAAPVNHFKDRKALHTAVCAALFEELGSEISERLAEKEGCAREGAAVFADTLITYGLRKPNRYTMLWRRDLTNAADASLQAAMDRIYDELMQVLESTKTTRAFDDHTAAIALWSLAHGYVSLRLSGNFEPMDDEVTGQPRQEAMLNVLLNALSS</sequence>
<organism evidence="6 7">
    <name type="scientific">Candidatus Phaeomarinibacter ectocarpi</name>
    <dbReference type="NCBI Taxonomy" id="1458461"/>
    <lineage>
        <taxon>Bacteria</taxon>
        <taxon>Pseudomonadati</taxon>
        <taxon>Pseudomonadota</taxon>
        <taxon>Alphaproteobacteria</taxon>
        <taxon>Hyphomicrobiales</taxon>
        <taxon>Parvibaculaceae</taxon>
        <taxon>Candidatus Phaeomarinibacter</taxon>
    </lineage>
</organism>
<dbReference type="RefSeq" id="WP_043949210.1">
    <property type="nucleotide sequence ID" value="NZ_HG966617.1"/>
</dbReference>
<dbReference type="OrthoDB" id="7056813at2"/>
<evidence type="ECO:0000256" key="1">
    <source>
        <dbReference type="ARBA" id="ARBA00023015"/>
    </source>
</evidence>
<dbReference type="PANTHER" id="PTHR30055">
    <property type="entry name" value="HTH-TYPE TRANSCRIPTIONAL REGULATOR RUTR"/>
    <property type="match status" value="1"/>
</dbReference>
<dbReference type="GO" id="GO:0000976">
    <property type="term" value="F:transcription cis-regulatory region binding"/>
    <property type="evidence" value="ECO:0007669"/>
    <property type="project" value="TreeGrafter"/>
</dbReference>
<dbReference type="InterPro" id="IPR036271">
    <property type="entry name" value="Tet_transcr_reg_TetR-rel_C_sf"/>
</dbReference>
<evidence type="ECO:0000259" key="5">
    <source>
        <dbReference type="PROSITE" id="PS50977"/>
    </source>
</evidence>
<protein>
    <submittedName>
        <fullName evidence="6">Transcriptional regulator, TetR family</fullName>
    </submittedName>
</protein>
<dbReference type="SUPFAM" id="SSF46689">
    <property type="entry name" value="Homeodomain-like"/>
    <property type="match status" value="1"/>
</dbReference>
<dbReference type="GO" id="GO:0003700">
    <property type="term" value="F:DNA-binding transcription factor activity"/>
    <property type="evidence" value="ECO:0007669"/>
    <property type="project" value="TreeGrafter"/>
</dbReference>
<evidence type="ECO:0000256" key="3">
    <source>
        <dbReference type="ARBA" id="ARBA00023163"/>
    </source>
</evidence>
<proteinExistence type="predicted"/>
<dbReference type="PROSITE" id="PS50977">
    <property type="entry name" value="HTH_TETR_2"/>
    <property type="match status" value="1"/>
</dbReference>
<dbReference type="InterPro" id="IPR001647">
    <property type="entry name" value="HTH_TetR"/>
</dbReference>
<dbReference type="InterPro" id="IPR009057">
    <property type="entry name" value="Homeodomain-like_sf"/>
</dbReference>
<dbReference type="HOGENOM" id="CLU_069356_40_0_5"/>
<dbReference type="Pfam" id="PF00440">
    <property type="entry name" value="TetR_N"/>
    <property type="match status" value="1"/>
</dbReference>
<evidence type="ECO:0000256" key="4">
    <source>
        <dbReference type="PROSITE-ProRule" id="PRU00335"/>
    </source>
</evidence>
<dbReference type="EMBL" id="HG966617">
    <property type="protein sequence ID" value="CDO61413.1"/>
    <property type="molecule type" value="Genomic_DNA"/>
</dbReference>
<dbReference type="PANTHER" id="PTHR30055:SF234">
    <property type="entry name" value="HTH-TYPE TRANSCRIPTIONAL REGULATOR BETI"/>
    <property type="match status" value="1"/>
</dbReference>
<dbReference type="AlphaFoldDB" id="X5MBB7"/>
<feature type="domain" description="HTH tetR-type" evidence="5">
    <location>
        <begin position="12"/>
        <end position="72"/>
    </location>
</feature>
<keyword evidence="7" id="KW-1185">Reference proteome</keyword>
<evidence type="ECO:0000313" key="7">
    <source>
        <dbReference type="Proteomes" id="UP000032160"/>
    </source>
</evidence>
<name>X5MBB7_9HYPH</name>
<dbReference type="SUPFAM" id="SSF48498">
    <property type="entry name" value="Tetracyclin repressor-like, C-terminal domain"/>
    <property type="match status" value="1"/>
</dbReference>
<dbReference type="InterPro" id="IPR025996">
    <property type="entry name" value="MT1864/Rv1816-like_C"/>
</dbReference>
<keyword evidence="2 4" id="KW-0238">DNA-binding</keyword>
<dbReference type="Proteomes" id="UP000032160">
    <property type="component" value="Chromosome I"/>
</dbReference>
<evidence type="ECO:0000256" key="2">
    <source>
        <dbReference type="ARBA" id="ARBA00023125"/>
    </source>
</evidence>
<evidence type="ECO:0000313" key="6">
    <source>
        <dbReference type="EMBL" id="CDO61413.1"/>
    </source>
</evidence>
<dbReference type="Pfam" id="PF13305">
    <property type="entry name" value="TetR_C_33"/>
    <property type="match status" value="1"/>
</dbReference>
<reference evidence="6 7" key="1">
    <citation type="journal article" date="2014" name="Front. Genet.">
        <title>Genome and metabolic network of "Candidatus Phaeomarinobacter ectocarpi" Ec32, a new candidate genus of Alphaproteobacteria frequently associated with brown algae.</title>
        <authorList>
            <person name="Dittami S.M."/>
            <person name="Barbeyron T."/>
            <person name="Boyen C."/>
            <person name="Cambefort J."/>
            <person name="Collet G."/>
            <person name="Delage L."/>
            <person name="Gobet A."/>
            <person name="Groisillier A."/>
            <person name="Leblanc C."/>
            <person name="Michel G."/>
            <person name="Scornet D."/>
            <person name="Siegel A."/>
            <person name="Tapia J.E."/>
            <person name="Tonon T."/>
        </authorList>
    </citation>
    <scope>NUCLEOTIDE SEQUENCE [LARGE SCALE GENOMIC DNA]</scope>
    <source>
        <strain evidence="6 7">Ec32</strain>
    </source>
</reference>
<keyword evidence="3" id="KW-0804">Transcription</keyword>
<gene>
    <name evidence="6" type="ORF">BN1012_Phect3201</name>
</gene>